<evidence type="ECO:0000313" key="2">
    <source>
        <dbReference type="EMBL" id="SOC80506.1"/>
    </source>
</evidence>
<keyword evidence="1" id="KW-0812">Transmembrane</keyword>
<dbReference type="AlphaFoldDB" id="A0A285X667"/>
<dbReference type="Proteomes" id="UP000219193">
    <property type="component" value="Unassembled WGS sequence"/>
</dbReference>
<gene>
    <name evidence="2" type="ORF">SAMN06296241_2056</name>
</gene>
<evidence type="ECO:0000313" key="3">
    <source>
        <dbReference type="Proteomes" id="UP000219193"/>
    </source>
</evidence>
<name>A0A285X667_9FLAO</name>
<protein>
    <submittedName>
        <fullName evidence="2">Uncharacterized protein</fullName>
    </submittedName>
</protein>
<keyword evidence="1" id="KW-1133">Transmembrane helix</keyword>
<feature type="transmembrane region" description="Helical" evidence="1">
    <location>
        <begin position="33"/>
        <end position="50"/>
    </location>
</feature>
<keyword evidence="1" id="KW-0472">Membrane</keyword>
<feature type="transmembrane region" description="Helical" evidence="1">
    <location>
        <begin position="12"/>
        <end position="27"/>
    </location>
</feature>
<sequence>MKKFIRSETVKNLLWIAFGVIGGINYFSREEYWISGIHFLVAVLYAYNLGKHLISSNRKMVKNKG</sequence>
<proteinExistence type="predicted"/>
<organism evidence="2 3">
    <name type="scientific">Salinimicrobium sediminis</name>
    <dbReference type="NCBI Taxonomy" id="1343891"/>
    <lineage>
        <taxon>Bacteria</taxon>
        <taxon>Pseudomonadati</taxon>
        <taxon>Bacteroidota</taxon>
        <taxon>Flavobacteriia</taxon>
        <taxon>Flavobacteriales</taxon>
        <taxon>Flavobacteriaceae</taxon>
        <taxon>Salinimicrobium</taxon>
    </lineage>
</organism>
<dbReference type="EMBL" id="OCMF01000002">
    <property type="protein sequence ID" value="SOC80506.1"/>
    <property type="molecule type" value="Genomic_DNA"/>
</dbReference>
<reference evidence="3" key="1">
    <citation type="submission" date="2017-09" db="EMBL/GenBank/DDBJ databases">
        <authorList>
            <person name="Varghese N."/>
            <person name="Submissions S."/>
        </authorList>
    </citation>
    <scope>NUCLEOTIDE SEQUENCE [LARGE SCALE GENOMIC DNA]</scope>
    <source>
        <strain evidence="3">CGMCC 1.12641</strain>
    </source>
</reference>
<keyword evidence="3" id="KW-1185">Reference proteome</keyword>
<evidence type="ECO:0000256" key="1">
    <source>
        <dbReference type="SAM" id="Phobius"/>
    </source>
</evidence>
<dbReference type="OrthoDB" id="1449891at2"/>
<dbReference type="RefSeq" id="WP_097056269.1">
    <property type="nucleotide sequence ID" value="NZ_OCMF01000002.1"/>
</dbReference>
<accession>A0A285X667</accession>